<accession>A0A6N6VGE2</accession>
<evidence type="ECO:0000256" key="1">
    <source>
        <dbReference type="SAM" id="Phobius"/>
    </source>
</evidence>
<reference evidence="2 3" key="1">
    <citation type="submission" date="2019-09" db="EMBL/GenBank/DDBJ databases">
        <title>Parvibaculum sedimenti sp. nov., isolated from sediment.</title>
        <authorList>
            <person name="Wang Y."/>
        </authorList>
    </citation>
    <scope>NUCLEOTIDE SEQUENCE [LARGE SCALE GENOMIC DNA]</scope>
    <source>
        <strain evidence="2 3">HXT-9</strain>
    </source>
</reference>
<feature type="transmembrane region" description="Helical" evidence="1">
    <location>
        <begin position="12"/>
        <end position="30"/>
    </location>
</feature>
<dbReference type="RefSeq" id="WP_152217635.1">
    <property type="nucleotide sequence ID" value="NZ_WESC01000024.1"/>
</dbReference>
<keyword evidence="3" id="KW-1185">Reference proteome</keyword>
<keyword evidence="1" id="KW-0812">Transmembrane</keyword>
<keyword evidence="1" id="KW-0472">Membrane</keyword>
<evidence type="ECO:0000313" key="2">
    <source>
        <dbReference type="EMBL" id="KAB7738427.1"/>
    </source>
</evidence>
<organism evidence="2 3">
    <name type="scientific">Parvibaculum sedimenti</name>
    <dbReference type="NCBI Taxonomy" id="2608632"/>
    <lineage>
        <taxon>Bacteria</taxon>
        <taxon>Pseudomonadati</taxon>
        <taxon>Pseudomonadota</taxon>
        <taxon>Alphaproteobacteria</taxon>
        <taxon>Hyphomicrobiales</taxon>
        <taxon>Parvibaculaceae</taxon>
        <taxon>Parvibaculum</taxon>
    </lineage>
</organism>
<gene>
    <name evidence="2" type="ORF">F2P47_17235</name>
</gene>
<protein>
    <submittedName>
        <fullName evidence="2">Uncharacterized protein</fullName>
    </submittedName>
</protein>
<proteinExistence type="predicted"/>
<dbReference type="AlphaFoldDB" id="A0A6N6VGE2"/>
<dbReference type="Proteomes" id="UP000468901">
    <property type="component" value="Unassembled WGS sequence"/>
</dbReference>
<keyword evidence="1" id="KW-1133">Transmembrane helix</keyword>
<evidence type="ECO:0000313" key="3">
    <source>
        <dbReference type="Proteomes" id="UP000468901"/>
    </source>
</evidence>
<comment type="caution">
    <text evidence="2">The sequence shown here is derived from an EMBL/GenBank/DDBJ whole genome shotgun (WGS) entry which is preliminary data.</text>
</comment>
<dbReference type="EMBL" id="WESC01000024">
    <property type="protein sequence ID" value="KAB7738427.1"/>
    <property type="molecule type" value="Genomic_DNA"/>
</dbReference>
<sequence>MSWAFFQSQSFWALIGVVVGAFLTTGKDFLFDWRAQTRSRTYAAIRLVCVFDVYAEECANVAADEGEYTRDEQGQEVCEISIQNPTLSAFADDIDWKSLDPKLIYRVLNFPIEVAQAERAIRFVYSEIAFSPDYEEGFEERQLRYAELGLAAHDIAEALRRKYALPRVESTEWNPVERLIEVKARIEKAREEARRSHQSMSSVSVAGEE</sequence>
<name>A0A6N6VGE2_9HYPH</name>